<evidence type="ECO:0000313" key="2">
    <source>
        <dbReference type="EMBL" id="VAW64101.1"/>
    </source>
</evidence>
<dbReference type="InterPro" id="IPR025411">
    <property type="entry name" value="DUF4136"/>
</dbReference>
<evidence type="ECO:0000259" key="1">
    <source>
        <dbReference type="Pfam" id="PF13590"/>
    </source>
</evidence>
<reference evidence="2" key="1">
    <citation type="submission" date="2018-06" db="EMBL/GenBank/DDBJ databases">
        <authorList>
            <person name="Zhirakovskaya E."/>
        </authorList>
    </citation>
    <scope>NUCLEOTIDE SEQUENCE</scope>
</reference>
<dbReference type="AlphaFoldDB" id="A0A3B0X8L0"/>
<name>A0A3B0X8L0_9ZZZZ</name>
<feature type="domain" description="DUF4136" evidence="1">
    <location>
        <begin position="34"/>
        <end position="178"/>
    </location>
</feature>
<proteinExistence type="predicted"/>
<organism evidence="2">
    <name type="scientific">hydrothermal vent metagenome</name>
    <dbReference type="NCBI Taxonomy" id="652676"/>
    <lineage>
        <taxon>unclassified sequences</taxon>
        <taxon>metagenomes</taxon>
        <taxon>ecological metagenomes</taxon>
    </lineage>
</organism>
<dbReference type="Pfam" id="PF13590">
    <property type="entry name" value="DUF4136"/>
    <property type="match status" value="1"/>
</dbReference>
<accession>A0A3B0X8L0</accession>
<protein>
    <recommendedName>
        <fullName evidence="1">DUF4136 domain-containing protein</fullName>
    </recommendedName>
</protein>
<sequence length="179" mass="19586">MKTLFTALTLAFLFTLNACTSMSTSTSNTDMTFESDTDPKANFSGYKSYMWMGSASMLNDPDSQWVNPDFDANAEIKLLIDNALRAKNMTETAQKPDVIIGYALGVNMGNIEYKENPDKTFKTLEAAPKGALIIIMVDAETGVVIWASSAKADIQGNTGENAKNRLKYAVEKMLSTLPK</sequence>
<dbReference type="Gene3D" id="3.30.160.670">
    <property type="match status" value="1"/>
</dbReference>
<dbReference type="EMBL" id="UOFI01000054">
    <property type="protein sequence ID" value="VAW64101.1"/>
    <property type="molecule type" value="Genomic_DNA"/>
</dbReference>
<gene>
    <name evidence="2" type="ORF">MNBD_GAMMA09-1280</name>
</gene>